<feature type="compositionally biased region" description="Basic and acidic residues" evidence="4">
    <location>
        <begin position="141"/>
        <end position="153"/>
    </location>
</feature>
<evidence type="ECO:0000256" key="3">
    <source>
        <dbReference type="PROSITE-ProRule" id="PRU00221"/>
    </source>
</evidence>
<proteinExistence type="predicted"/>
<feature type="compositionally biased region" description="Low complexity" evidence="4">
    <location>
        <begin position="228"/>
        <end position="248"/>
    </location>
</feature>
<sequence>MARSTLKRRAINQEGTADVMIDKKKKKKNDRKSQAAVAGNTTINNNNASKQTSILSFWSPTTIVTTKNYKKKEKETTMPITNANDESIVCHNRDRFMKTTTTTTTATINQRDSCSDKDSNYSNNNANKIIQNNSSCNHKIKNEEDKNKNKDDCLNTDDDGTTDIKTLKDLSVQNNNDNDNKNSKNKNNNDDDEASDNVDESNTKQEEPGPEQQNIARNNARLASLGLLSSSSTATATNTTMTKTSSRLPQKKRSTIMHHQNAAIRPIRRSSRRNRFSSGSTNDDGVIGDSIIDDDNGSDETKGRKEEKEKEEEEEKECYTVSPLLQYEMTTTGHTTSSETNNNSNNNCPKDEDNNIDTPTVSSFSSSSSSNCLVVKKGPRFIPPKGLNAIYSLDFWKNNNTDINNNNDRNSNSNSSSSSWLVGAGKSGIIALWDTNTTAATIHNTYTSSAVVDDNNNNNNNDIHSFVDPVLYWKGHSGRWIADAKFIPGPIISTPTSSSSTSNNAQPPPPSRLVTAGNDGTVCLWDLSTVSISTGIPKLLNRTGKALHTSGIFCMDVTNYDRSYANNNYNDLMICTGSKDKSIAISSLESITNDATGGTPIWTSRFHTAKVGSVKLQSPISTMLASASDDGSVAIHDYRMNGNTSGGSSSLVAKLENAHARPHSVLWDPYNDSTLVTAGLDPIIKVWDQRNLSEPILCLQGHVPNSTGSRCKKIHRPTFFHPGKKGRRRTTAIENSLLPNIDDSDHPFLLTGGQGSTSVSMYQIDTATANASASLFSRGKLPIDCGNAGCIAVNGNQVAVTVDQGEIIILEPSSTTTSSTTSRS</sequence>
<protein>
    <submittedName>
        <fullName evidence="5">WD40 repeat-like protein</fullName>
    </submittedName>
</protein>
<dbReference type="InterPro" id="IPR050459">
    <property type="entry name" value="WD_repeat_RBAP46/RBAP48/MSI1"/>
</dbReference>
<evidence type="ECO:0000256" key="4">
    <source>
        <dbReference type="SAM" id="MobiDB-lite"/>
    </source>
</evidence>
<evidence type="ECO:0000313" key="6">
    <source>
        <dbReference type="Proteomes" id="UP000095751"/>
    </source>
</evidence>
<dbReference type="PROSITE" id="PS00678">
    <property type="entry name" value="WD_REPEATS_1"/>
    <property type="match status" value="1"/>
</dbReference>
<dbReference type="OrthoDB" id="273771at2759"/>
<accession>A0A1E7ESK8</accession>
<dbReference type="InParanoid" id="A0A1E7ESK8"/>
<keyword evidence="1 3" id="KW-0853">WD repeat</keyword>
<dbReference type="PANTHER" id="PTHR22850">
    <property type="entry name" value="WD40 REPEAT FAMILY"/>
    <property type="match status" value="1"/>
</dbReference>
<gene>
    <name evidence="5" type="ORF">FRACYDRAFT_249169</name>
</gene>
<dbReference type="SMART" id="SM00320">
    <property type="entry name" value="WD40"/>
    <property type="match status" value="5"/>
</dbReference>
<organism evidence="5 6">
    <name type="scientific">Fragilariopsis cylindrus CCMP1102</name>
    <dbReference type="NCBI Taxonomy" id="635003"/>
    <lineage>
        <taxon>Eukaryota</taxon>
        <taxon>Sar</taxon>
        <taxon>Stramenopiles</taxon>
        <taxon>Ochrophyta</taxon>
        <taxon>Bacillariophyta</taxon>
        <taxon>Bacillariophyceae</taxon>
        <taxon>Bacillariophycidae</taxon>
        <taxon>Bacillariales</taxon>
        <taxon>Bacillariaceae</taxon>
        <taxon>Fragilariopsis</taxon>
    </lineage>
</organism>
<keyword evidence="2" id="KW-0677">Repeat</keyword>
<evidence type="ECO:0000313" key="5">
    <source>
        <dbReference type="EMBL" id="OEU08827.1"/>
    </source>
</evidence>
<evidence type="ECO:0000256" key="2">
    <source>
        <dbReference type="ARBA" id="ARBA00022737"/>
    </source>
</evidence>
<feature type="compositionally biased region" description="Basic and acidic residues" evidence="4">
    <location>
        <begin position="299"/>
        <end position="308"/>
    </location>
</feature>
<keyword evidence="6" id="KW-1185">Reference proteome</keyword>
<dbReference type="AlphaFoldDB" id="A0A1E7ESK8"/>
<dbReference type="InterPro" id="IPR001680">
    <property type="entry name" value="WD40_rpt"/>
</dbReference>
<name>A0A1E7ESK8_9STRA</name>
<dbReference type="InterPro" id="IPR019775">
    <property type="entry name" value="WD40_repeat_CS"/>
</dbReference>
<feature type="region of interest" description="Disordered" evidence="4">
    <location>
        <begin position="141"/>
        <end position="215"/>
    </location>
</feature>
<feature type="compositionally biased region" description="Acidic residues" evidence="4">
    <location>
        <begin position="190"/>
        <end position="199"/>
    </location>
</feature>
<feature type="compositionally biased region" description="Low complexity" evidence="4">
    <location>
        <begin position="330"/>
        <end position="347"/>
    </location>
</feature>
<feature type="compositionally biased region" description="Low complexity" evidence="4">
    <location>
        <begin position="276"/>
        <end position="290"/>
    </location>
</feature>
<evidence type="ECO:0000256" key="1">
    <source>
        <dbReference type="ARBA" id="ARBA00022574"/>
    </source>
</evidence>
<feature type="region of interest" description="Disordered" evidence="4">
    <location>
        <begin position="228"/>
        <end position="370"/>
    </location>
</feature>
<dbReference type="PROSITE" id="PS50082">
    <property type="entry name" value="WD_REPEATS_2"/>
    <property type="match status" value="1"/>
</dbReference>
<feature type="compositionally biased region" description="Basic residues" evidence="4">
    <location>
        <begin position="266"/>
        <end position="275"/>
    </location>
</feature>
<dbReference type="EMBL" id="KV784378">
    <property type="protein sequence ID" value="OEU08827.1"/>
    <property type="molecule type" value="Genomic_DNA"/>
</dbReference>
<dbReference type="Proteomes" id="UP000095751">
    <property type="component" value="Unassembled WGS sequence"/>
</dbReference>
<dbReference type="Pfam" id="PF00400">
    <property type="entry name" value="WD40"/>
    <property type="match status" value="2"/>
</dbReference>
<feature type="repeat" description="WD" evidence="3">
    <location>
        <begin position="513"/>
        <end position="529"/>
    </location>
</feature>
<dbReference type="Gene3D" id="2.130.10.10">
    <property type="entry name" value="YVTN repeat-like/Quinoprotein amine dehydrogenase"/>
    <property type="match status" value="2"/>
</dbReference>
<dbReference type="SUPFAM" id="SSF50978">
    <property type="entry name" value="WD40 repeat-like"/>
    <property type="match status" value="1"/>
</dbReference>
<dbReference type="KEGG" id="fcy:FRACYDRAFT_249169"/>
<dbReference type="InterPro" id="IPR036322">
    <property type="entry name" value="WD40_repeat_dom_sf"/>
</dbReference>
<feature type="region of interest" description="Disordered" evidence="4">
    <location>
        <begin position="23"/>
        <end position="47"/>
    </location>
</feature>
<reference evidence="5 6" key="1">
    <citation type="submission" date="2016-09" db="EMBL/GenBank/DDBJ databases">
        <title>Extensive genetic diversity and differential bi-allelic expression allows diatom success in the polar Southern Ocean.</title>
        <authorList>
            <consortium name="DOE Joint Genome Institute"/>
            <person name="Mock T."/>
            <person name="Otillar R.P."/>
            <person name="Strauss J."/>
            <person name="Dupont C."/>
            <person name="Frickenhaus S."/>
            <person name="Maumus F."/>
            <person name="Mcmullan M."/>
            <person name="Sanges R."/>
            <person name="Schmutz J."/>
            <person name="Toseland A."/>
            <person name="Valas R."/>
            <person name="Veluchamy A."/>
            <person name="Ward B.J."/>
            <person name="Allen A."/>
            <person name="Barry K."/>
            <person name="Falciatore A."/>
            <person name="Ferrante M."/>
            <person name="Fortunato A.E."/>
            <person name="Gloeckner G."/>
            <person name="Gruber A."/>
            <person name="Hipkin R."/>
            <person name="Janech M."/>
            <person name="Kroth P."/>
            <person name="Leese F."/>
            <person name="Lindquist E."/>
            <person name="Lyon B.R."/>
            <person name="Martin J."/>
            <person name="Mayer C."/>
            <person name="Parker M."/>
            <person name="Quesneville H."/>
            <person name="Raymond J."/>
            <person name="Uhlig C."/>
            <person name="Valentin K.U."/>
            <person name="Worden A.Z."/>
            <person name="Armbrust E.V."/>
            <person name="Bowler C."/>
            <person name="Green B."/>
            <person name="Moulton V."/>
            <person name="Van Oosterhout C."/>
            <person name="Grigoriev I."/>
        </authorList>
    </citation>
    <scope>NUCLEOTIDE SEQUENCE [LARGE SCALE GENOMIC DNA]</scope>
    <source>
        <strain evidence="5 6">CCMP1102</strain>
    </source>
</reference>
<dbReference type="InterPro" id="IPR015943">
    <property type="entry name" value="WD40/YVTN_repeat-like_dom_sf"/>
</dbReference>